<feature type="non-terminal residue" evidence="1">
    <location>
        <position position="1"/>
    </location>
</feature>
<evidence type="ECO:0000313" key="1">
    <source>
        <dbReference type="EMBL" id="KAG5572363.1"/>
    </source>
</evidence>
<dbReference type="Proteomes" id="UP000824120">
    <property type="component" value="Chromosome 12"/>
</dbReference>
<name>A0A9J5W9K2_SOLCO</name>
<sequence>VSFEKIVKSLHNAFSTVNTKFEKLKPIISLQGTDKINKRLDVLDAKVNKLSDTVIDLRAVVEESRKNDTVGNGQPDMLAKEKMVDHPIIIDPSSLEICFIMMRQLDTNQKNSNIQIARFILCHFLFSLDHGICASPADVDKTVVAYSSQDTSSPLDD</sequence>
<dbReference type="AlphaFoldDB" id="A0A9J5W9K2"/>
<keyword evidence="2" id="KW-1185">Reference proteome</keyword>
<evidence type="ECO:0000313" key="2">
    <source>
        <dbReference type="Proteomes" id="UP000824120"/>
    </source>
</evidence>
<accession>A0A9J5W9K2</accession>
<protein>
    <submittedName>
        <fullName evidence="1">Uncharacterized protein</fullName>
    </submittedName>
</protein>
<comment type="caution">
    <text evidence="1">The sequence shown here is derived from an EMBL/GenBank/DDBJ whole genome shotgun (WGS) entry which is preliminary data.</text>
</comment>
<dbReference type="EMBL" id="JACXVP010000012">
    <property type="protein sequence ID" value="KAG5572363.1"/>
    <property type="molecule type" value="Genomic_DNA"/>
</dbReference>
<gene>
    <name evidence="1" type="ORF">H5410_062129</name>
</gene>
<organism evidence="1 2">
    <name type="scientific">Solanum commersonii</name>
    <name type="common">Commerson's wild potato</name>
    <name type="synonym">Commerson's nightshade</name>
    <dbReference type="NCBI Taxonomy" id="4109"/>
    <lineage>
        <taxon>Eukaryota</taxon>
        <taxon>Viridiplantae</taxon>
        <taxon>Streptophyta</taxon>
        <taxon>Embryophyta</taxon>
        <taxon>Tracheophyta</taxon>
        <taxon>Spermatophyta</taxon>
        <taxon>Magnoliopsida</taxon>
        <taxon>eudicotyledons</taxon>
        <taxon>Gunneridae</taxon>
        <taxon>Pentapetalae</taxon>
        <taxon>asterids</taxon>
        <taxon>lamiids</taxon>
        <taxon>Solanales</taxon>
        <taxon>Solanaceae</taxon>
        <taxon>Solanoideae</taxon>
        <taxon>Solaneae</taxon>
        <taxon>Solanum</taxon>
    </lineage>
</organism>
<proteinExistence type="predicted"/>
<reference evidence="1 2" key="1">
    <citation type="submission" date="2020-09" db="EMBL/GenBank/DDBJ databases">
        <title>De no assembly of potato wild relative species, Solanum commersonii.</title>
        <authorList>
            <person name="Cho K."/>
        </authorList>
    </citation>
    <scope>NUCLEOTIDE SEQUENCE [LARGE SCALE GENOMIC DNA]</scope>
    <source>
        <strain evidence="1">LZ3.2</strain>
        <tissue evidence="1">Leaf</tissue>
    </source>
</reference>